<dbReference type="Pfam" id="PF13517">
    <property type="entry name" value="FG-GAP_3"/>
    <property type="match status" value="1"/>
</dbReference>
<evidence type="ECO:0000259" key="5">
    <source>
        <dbReference type="PROSITE" id="PS50853"/>
    </source>
</evidence>
<comment type="caution">
    <text evidence="6">The sequence shown here is derived from an EMBL/GenBank/DDBJ whole genome shotgun (WGS) entry which is preliminary data.</text>
</comment>
<accession>A0A2T0UNL0</accession>
<dbReference type="Gene3D" id="2.130.10.130">
    <property type="entry name" value="Integrin alpha, N-terminal"/>
    <property type="match status" value="1"/>
</dbReference>
<dbReference type="InterPro" id="IPR028994">
    <property type="entry name" value="Integrin_alpha_N"/>
</dbReference>
<feature type="chain" id="PRO_5015461324" evidence="4">
    <location>
        <begin position="29"/>
        <end position="616"/>
    </location>
</feature>
<proteinExistence type="predicted"/>
<dbReference type="InterPro" id="IPR003961">
    <property type="entry name" value="FN3_dom"/>
</dbReference>
<dbReference type="PANTHER" id="PTHR44103">
    <property type="entry name" value="PROPROTEIN CONVERTASE P"/>
    <property type="match status" value="1"/>
</dbReference>
<keyword evidence="1 4" id="KW-0732">Signal</keyword>
<evidence type="ECO:0000256" key="1">
    <source>
        <dbReference type="ARBA" id="ARBA00022729"/>
    </source>
</evidence>
<dbReference type="EMBL" id="PVTI01000009">
    <property type="protein sequence ID" value="PRY59519.1"/>
    <property type="molecule type" value="Genomic_DNA"/>
</dbReference>
<evidence type="ECO:0000313" key="7">
    <source>
        <dbReference type="Proteomes" id="UP000237822"/>
    </source>
</evidence>
<dbReference type="InterPro" id="IPR013517">
    <property type="entry name" value="FG-GAP"/>
</dbReference>
<reference evidence="6 7" key="1">
    <citation type="submission" date="2018-03" db="EMBL/GenBank/DDBJ databases">
        <title>Genomic Encyclopedia of Archaeal and Bacterial Type Strains, Phase II (KMG-II): from individual species to whole genera.</title>
        <authorList>
            <person name="Goeker M."/>
        </authorList>
    </citation>
    <scope>NUCLEOTIDE SEQUENCE [LARGE SCALE GENOMIC DNA]</scope>
    <source>
        <strain evidence="6 7">ATCC BAA-1496</strain>
    </source>
</reference>
<dbReference type="PROSITE" id="PS50853">
    <property type="entry name" value="FN3"/>
    <property type="match status" value="1"/>
</dbReference>
<evidence type="ECO:0000256" key="2">
    <source>
        <dbReference type="ARBA" id="ARBA00023295"/>
    </source>
</evidence>
<keyword evidence="2" id="KW-0326">Glycosidase</keyword>
<evidence type="ECO:0000256" key="4">
    <source>
        <dbReference type="SAM" id="SignalP"/>
    </source>
</evidence>
<evidence type="ECO:0000313" key="6">
    <source>
        <dbReference type="EMBL" id="PRY59519.1"/>
    </source>
</evidence>
<organism evidence="6 7">
    <name type="scientific">Knoellia remsis</name>
    <dbReference type="NCBI Taxonomy" id="407159"/>
    <lineage>
        <taxon>Bacteria</taxon>
        <taxon>Bacillati</taxon>
        <taxon>Actinomycetota</taxon>
        <taxon>Actinomycetes</taxon>
        <taxon>Micrococcales</taxon>
        <taxon>Intrasporangiaceae</taxon>
        <taxon>Knoellia</taxon>
    </lineage>
</organism>
<dbReference type="AlphaFoldDB" id="A0A2T0UNL0"/>
<feature type="domain" description="Fibronectin type-III" evidence="5">
    <location>
        <begin position="276"/>
        <end position="367"/>
    </location>
</feature>
<dbReference type="Gene3D" id="2.60.40.10">
    <property type="entry name" value="Immunoglobulins"/>
    <property type="match status" value="1"/>
</dbReference>
<dbReference type="GO" id="GO:0016798">
    <property type="term" value="F:hydrolase activity, acting on glycosyl bonds"/>
    <property type="evidence" value="ECO:0007669"/>
    <property type="project" value="UniProtKB-KW"/>
</dbReference>
<feature type="signal peptide" evidence="4">
    <location>
        <begin position="1"/>
        <end position="28"/>
    </location>
</feature>
<dbReference type="InterPro" id="IPR036116">
    <property type="entry name" value="FN3_sf"/>
</dbReference>
<name>A0A2T0UNL0_9MICO</name>
<keyword evidence="3" id="KW-0119">Carbohydrate metabolism</keyword>
<dbReference type="OrthoDB" id="4871379at2"/>
<keyword evidence="7" id="KW-1185">Reference proteome</keyword>
<keyword evidence="3" id="KW-0624">Polysaccharide degradation</keyword>
<dbReference type="InterPro" id="IPR013783">
    <property type="entry name" value="Ig-like_fold"/>
</dbReference>
<dbReference type="CDD" id="cd00063">
    <property type="entry name" value="FN3"/>
    <property type="match status" value="1"/>
</dbReference>
<sequence>MRTKLRRLVAALATAVVGAGVLAGPARAETADTEYPTLRAITASPASAAVGGPVTVAIDAVDDVALATIEVRFTSSEYPHTITLQQAWQEGGRFTLTVPRGSVSGRYSVERVSLTDTSGKSIHYATLGKGITRSPALSEGPFTHAFDLAAVAFTVTGGLDRTPPRITSLSMPTRPVYGGDPGALALTVDDPGTVTVDAWWQLPYDAGSVGGAVTITRGAGRVPVSGDSAGTYPLDIVAVTDLAGNERRYYRDGREWVAYGEQRHTLNLPQYDFTLRPRTPTGWITPHPRAARVVVAPADSEVRGLTGWRVTVNPGGIVRDVPVKAGSTQVDVAGLVNGTAYTVSVVARSATGDSRPLTRTIRPMPSTNVFAVADVTGDRKVDVIARRPVSAAGTGTSYVYPTNGTGGWGSRFAAFKADQSICERVAPGDVDVIGASEVLCYGPALTALRRDGSGYRVGSSGWSTMRFVDGGHDLTSDGRPDIVGVTADGALRLYETRTSTSIVASRQIGTGWQIYTAVFQSGDTTGDRRADLVALDTAGRLWLYAGNGAGGFAARRQIGSGWGGFGAVLPLRDFNGDGRADIGAIAMDGTFYLYPGNGRGGFLTRKQIGMGWQIFL</sequence>
<dbReference type="SUPFAM" id="SSF49265">
    <property type="entry name" value="Fibronectin type III"/>
    <property type="match status" value="1"/>
</dbReference>
<dbReference type="GO" id="GO:0000272">
    <property type="term" value="P:polysaccharide catabolic process"/>
    <property type="evidence" value="ECO:0007669"/>
    <property type="project" value="UniProtKB-KW"/>
</dbReference>
<dbReference type="RefSeq" id="WP_106297304.1">
    <property type="nucleotide sequence ID" value="NZ_PVTI01000009.1"/>
</dbReference>
<dbReference type="SUPFAM" id="SSF69318">
    <property type="entry name" value="Integrin alpha N-terminal domain"/>
    <property type="match status" value="1"/>
</dbReference>
<keyword evidence="2" id="KW-0378">Hydrolase</keyword>
<dbReference type="PANTHER" id="PTHR44103:SF1">
    <property type="entry name" value="PROPROTEIN CONVERTASE P"/>
    <property type="match status" value="1"/>
</dbReference>
<gene>
    <name evidence="6" type="ORF">BCF74_109109</name>
</gene>
<evidence type="ECO:0000256" key="3">
    <source>
        <dbReference type="ARBA" id="ARBA00023326"/>
    </source>
</evidence>
<protein>
    <submittedName>
        <fullName evidence="6">VCBS repeat protein</fullName>
    </submittedName>
</protein>
<dbReference type="Proteomes" id="UP000237822">
    <property type="component" value="Unassembled WGS sequence"/>
</dbReference>